<name>A0A8X6G9T8_TRICU</name>
<proteinExistence type="predicted"/>
<reference evidence="1" key="1">
    <citation type="submission" date="2020-07" db="EMBL/GenBank/DDBJ databases">
        <title>Multicomponent nature underlies the extraordinary mechanical properties of spider dragline silk.</title>
        <authorList>
            <person name="Kono N."/>
            <person name="Nakamura H."/>
            <person name="Mori M."/>
            <person name="Yoshida Y."/>
            <person name="Ohtoshi R."/>
            <person name="Malay A.D."/>
            <person name="Moran D.A.P."/>
            <person name="Tomita M."/>
            <person name="Numata K."/>
            <person name="Arakawa K."/>
        </authorList>
    </citation>
    <scope>NUCLEOTIDE SEQUENCE</scope>
</reference>
<dbReference type="Proteomes" id="UP000887116">
    <property type="component" value="Unassembled WGS sequence"/>
</dbReference>
<evidence type="ECO:0000313" key="2">
    <source>
        <dbReference type="Proteomes" id="UP000887116"/>
    </source>
</evidence>
<keyword evidence="2" id="KW-1185">Reference proteome</keyword>
<gene>
    <name evidence="1" type="ORF">TNCT_353561</name>
</gene>
<dbReference type="AlphaFoldDB" id="A0A8X6G9T8"/>
<organism evidence="1 2">
    <name type="scientific">Trichonephila clavata</name>
    <name type="common">Joro spider</name>
    <name type="synonym">Nephila clavata</name>
    <dbReference type="NCBI Taxonomy" id="2740835"/>
    <lineage>
        <taxon>Eukaryota</taxon>
        <taxon>Metazoa</taxon>
        <taxon>Ecdysozoa</taxon>
        <taxon>Arthropoda</taxon>
        <taxon>Chelicerata</taxon>
        <taxon>Arachnida</taxon>
        <taxon>Araneae</taxon>
        <taxon>Araneomorphae</taxon>
        <taxon>Entelegynae</taxon>
        <taxon>Araneoidea</taxon>
        <taxon>Nephilidae</taxon>
        <taxon>Trichonephila</taxon>
    </lineage>
</organism>
<comment type="caution">
    <text evidence="1">The sequence shown here is derived from an EMBL/GenBank/DDBJ whole genome shotgun (WGS) entry which is preliminary data.</text>
</comment>
<evidence type="ECO:0000313" key="1">
    <source>
        <dbReference type="EMBL" id="GFQ99701.1"/>
    </source>
</evidence>
<accession>A0A8X6G9T8</accession>
<protein>
    <submittedName>
        <fullName evidence="1">Uncharacterized protein</fullName>
    </submittedName>
</protein>
<dbReference type="EMBL" id="BMAO01005174">
    <property type="protein sequence ID" value="GFQ99701.1"/>
    <property type="molecule type" value="Genomic_DNA"/>
</dbReference>
<sequence>MRELRKIYTLCFFQQRTSVLLDFLISSACLLPDTVLMKEANALRELVSIAVKSLEFSFRLAAWFCNTANHALEGRMSDLE</sequence>